<accession>A0AA40KU87</accession>
<feature type="compositionally biased region" description="Polar residues" evidence="1">
    <location>
        <begin position="307"/>
        <end position="323"/>
    </location>
</feature>
<evidence type="ECO:0000313" key="3">
    <source>
        <dbReference type="Proteomes" id="UP001177670"/>
    </source>
</evidence>
<feature type="compositionally biased region" description="Basic and acidic residues" evidence="1">
    <location>
        <begin position="326"/>
        <end position="337"/>
    </location>
</feature>
<dbReference type="EMBL" id="JAHYIQ010000004">
    <property type="protein sequence ID" value="KAK1132992.1"/>
    <property type="molecule type" value="Genomic_DNA"/>
</dbReference>
<feature type="compositionally biased region" description="Polar residues" evidence="1">
    <location>
        <begin position="521"/>
        <end position="545"/>
    </location>
</feature>
<evidence type="ECO:0000313" key="2">
    <source>
        <dbReference type="EMBL" id="KAK1132992.1"/>
    </source>
</evidence>
<feature type="compositionally biased region" description="Polar residues" evidence="1">
    <location>
        <begin position="338"/>
        <end position="369"/>
    </location>
</feature>
<dbReference type="Proteomes" id="UP001177670">
    <property type="component" value="Unassembled WGS sequence"/>
</dbReference>
<feature type="compositionally biased region" description="Basic and acidic residues" evidence="1">
    <location>
        <begin position="373"/>
        <end position="385"/>
    </location>
</feature>
<feature type="compositionally biased region" description="Low complexity" evidence="1">
    <location>
        <begin position="585"/>
        <end position="602"/>
    </location>
</feature>
<feature type="compositionally biased region" description="Basic and acidic residues" evidence="1">
    <location>
        <begin position="427"/>
        <end position="438"/>
    </location>
</feature>
<feature type="compositionally biased region" description="Basic and acidic residues" evidence="1">
    <location>
        <begin position="265"/>
        <end position="277"/>
    </location>
</feature>
<feature type="compositionally biased region" description="Basic and acidic residues" evidence="1">
    <location>
        <begin position="395"/>
        <end position="412"/>
    </location>
</feature>
<evidence type="ECO:0000256" key="1">
    <source>
        <dbReference type="SAM" id="MobiDB-lite"/>
    </source>
</evidence>
<comment type="caution">
    <text evidence="2">The sequence shown here is derived from an EMBL/GenBank/DDBJ whole genome shotgun (WGS) entry which is preliminary data.</text>
</comment>
<gene>
    <name evidence="2" type="ORF">K0M31_014357</name>
</gene>
<feature type="region of interest" description="Disordered" evidence="1">
    <location>
        <begin position="240"/>
        <end position="563"/>
    </location>
</feature>
<feature type="region of interest" description="Disordered" evidence="1">
    <location>
        <begin position="578"/>
        <end position="602"/>
    </location>
</feature>
<feature type="compositionally biased region" description="Low complexity" evidence="1">
    <location>
        <begin position="414"/>
        <end position="426"/>
    </location>
</feature>
<reference evidence="2" key="1">
    <citation type="submission" date="2021-10" db="EMBL/GenBank/DDBJ databases">
        <title>Melipona bicolor Genome sequencing and assembly.</title>
        <authorList>
            <person name="Araujo N.S."/>
            <person name="Arias M.C."/>
        </authorList>
    </citation>
    <scope>NUCLEOTIDE SEQUENCE</scope>
    <source>
        <strain evidence="2">USP_2M_L1-L4_2017</strain>
        <tissue evidence="2">Whole body</tissue>
    </source>
</reference>
<keyword evidence="3" id="KW-1185">Reference proteome</keyword>
<feature type="compositionally biased region" description="Basic and acidic residues" evidence="1">
    <location>
        <begin position="446"/>
        <end position="458"/>
    </location>
</feature>
<sequence>MHTTACPRRFWTFFDFSSKGESRGNKECYESKDMVSPSLFPNSDLDDVSKSPSSNTTETFSPWYSNECQFDLKSMPMNCLRVQRPPKEESLVSLLDGHPVPKMLKWKLKGYKTLRNEKAIDFAFVPGGKPHEFDILPRNERRTSKVTDNLDDTAERQESLAIRKKTGDNDKKDTLRLTTKAIENKVETEAEDIDKIVENDNGLETDKSRNVSNQNLAKLGSSVRKEDVKYLPILKSEMKYQTQPAARFSSRPPKKIRKPSAPILKRADCERPDKEIPSIELDEEKDVLEPEDKRAISKPSVPKFSELTENSAEWSSVESQRNQEYPVERETKTEETKSNSLESSAEASPQNEPNAFETTHSMEGSSTESPAEDLDRVADEKRFEPRSSAYFAPVERGRVKTEETKSDAKDYDSLESSAEASPQSEPKAFETTRSRDASSTESPAEDLGRVADEKRFEPRSSVYFAPRASKQNPRSSIAEGMTLESIIGIPERTAPRLNITRPDEGRVRSSPCAATRARLRQSGNRSASSSQMDSFGNGKSQSVPGNSGGGSRKPPASFPPVAIKRSSSNASCLLEKAPVSKGTGSAPSSKNSSLNISTSSANPARKCREENEECSRTRRKKCERERPCKSDKKTCKRYCCPALQAPTSCDFNKFQCPKDTCGQSVQPRKVRDPTCLPNDEYNDQGKKFGTTLRKREDCNRSCKRERSGPCSERCIMPDFDHLVNTGSDTFVSFSISVVKFVF</sequence>
<protein>
    <submittedName>
        <fullName evidence="2">Uncharacterized protein</fullName>
    </submittedName>
</protein>
<name>A0AA40KU87_9HYME</name>
<feature type="region of interest" description="Disordered" evidence="1">
    <location>
        <begin position="36"/>
        <end position="58"/>
    </location>
</feature>
<dbReference type="AlphaFoldDB" id="A0AA40KU87"/>
<organism evidence="2 3">
    <name type="scientific">Melipona bicolor</name>
    <dbReference type="NCBI Taxonomy" id="60889"/>
    <lineage>
        <taxon>Eukaryota</taxon>
        <taxon>Metazoa</taxon>
        <taxon>Ecdysozoa</taxon>
        <taxon>Arthropoda</taxon>
        <taxon>Hexapoda</taxon>
        <taxon>Insecta</taxon>
        <taxon>Pterygota</taxon>
        <taxon>Neoptera</taxon>
        <taxon>Endopterygota</taxon>
        <taxon>Hymenoptera</taxon>
        <taxon>Apocrita</taxon>
        <taxon>Aculeata</taxon>
        <taxon>Apoidea</taxon>
        <taxon>Anthophila</taxon>
        <taxon>Apidae</taxon>
        <taxon>Melipona</taxon>
    </lineage>
</organism>
<proteinExistence type="predicted"/>